<evidence type="ECO:0000256" key="4">
    <source>
        <dbReference type="ARBA" id="ARBA00023172"/>
    </source>
</evidence>
<dbReference type="InterPro" id="IPR013762">
    <property type="entry name" value="Integrase-like_cat_sf"/>
</dbReference>
<dbReference type="GO" id="GO:0003677">
    <property type="term" value="F:DNA binding"/>
    <property type="evidence" value="ECO:0007669"/>
    <property type="project" value="UniProtKB-KW"/>
</dbReference>
<evidence type="ECO:0000256" key="3">
    <source>
        <dbReference type="ARBA" id="ARBA00023125"/>
    </source>
</evidence>
<dbReference type="Pfam" id="PF00589">
    <property type="entry name" value="Phage_integrase"/>
    <property type="match status" value="1"/>
</dbReference>
<dbReference type="Proteomes" id="UP000646877">
    <property type="component" value="Unassembled WGS sequence"/>
</dbReference>
<dbReference type="InterPro" id="IPR011010">
    <property type="entry name" value="DNA_brk_join_enz"/>
</dbReference>
<name>A0A8I2H421_9GAMM</name>
<proteinExistence type="inferred from homology"/>
<dbReference type="SUPFAM" id="SSF56349">
    <property type="entry name" value="DNA breaking-rejoining enzymes"/>
    <property type="match status" value="1"/>
</dbReference>
<keyword evidence="2" id="KW-0229">DNA integration</keyword>
<comment type="similarity">
    <text evidence="1">Belongs to the 'phage' integrase family.</text>
</comment>
<dbReference type="EMBL" id="WEIA01000002">
    <property type="protein sequence ID" value="NLR20679.1"/>
    <property type="molecule type" value="Genomic_DNA"/>
</dbReference>
<organism evidence="6 8">
    <name type="scientific">Pseudoalteromonas maricaloris</name>
    <dbReference type="NCBI Taxonomy" id="184924"/>
    <lineage>
        <taxon>Bacteria</taxon>
        <taxon>Pseudomonadati</taxon>
        <taxon>Pseudomonadota</taxon>
        <taxon>Gammaproteobacteria</taxon>
        <taxon>Alteromonadales</taxon>
        <taxon>Pseudoalteromonadaceae</taxon>
        <taxon>Pseudoalteromonas</taxon>
    </lineage>
</organism>
<dbReference type="InterPro" id="IPR010998">
    <property type="entry name" value="Integrase_recombinase_N"/>
</dbReference>
<dbReference type="Gene3D" id="1.10.443.10">
    <property type="entry name" value="Intergrase catalytic core"/>
    <property type="match status" value="1"/>
</dbReference>
<dbReference type="Proteomes" id="UP001304419">
    <property type="component" value="Chromosome 1"/>
</dbReference>
<accession>A0A8I2H421</accession>
<evidence type="ECO:0000313" key="9">
    <source>
        <dbReference type="Proteomes" id="UP001304419"/>
    </source>
</evidence>
<dbReference type="GO" id="GO:0006310">
    <property type="term" value="P:DNA recombination"/>
    <property type="evidence" value="ECO:0007669"/>
    <property type="project" value="UniProtKB-KW"/>
</dbReference>
<evidence type="ECO:0000313" key="6">
    <source>
        <dbReference type="EMBL" id="NLR20679.1"/>
    </source>
</evidence>
<feature type="domain" description="Tyr recombinase" evidence="5">
    <location>
        <begin position="167"/>
        <end position="383"/>
    </location>
</feature>
<gene>
    <name evidence="6" type="ORF">F9Y85_04970</name>
    <name evidence="7" type="ORF">R5H13_06110</name>
</gene>
<dbReference type="PANTHER" id="PTHR30349">
    <property type="entry name" value="PHAGE INTEGRASE-RELATED"/>
    <property type="match status" value="1"/>
</dbReference>
<keyword evidence="3" id="KW-0238">DNA-binding</keyword>
<dbReference type="AlphaFoldDB" id="A0A8I2H421"/>
<keyword evidence="4" id="KW-0233">DNA recombination</keyword>
<dbReference type="EMBL" id="CP137578">
    <property type="protein sequence ID" value="WOX29837.1"/>
    <property type="molecule type" value="Genomic_DNA"/>
</dbReference>
<evidence type="ECO:0000313" key="7">
    <source>
        <dbReference type="EMBL" id="WOX29837.1"/>
    </source>
</evidence>
<keyword evidence="9" id="KW-1185">Reference proteome</keyword>
<protein>
    <submittedName>
        <fullName evidence="6">Tyrosine-type recombinase/integrase</fullName>
    </submittedName>
</protein>
<reference evidence="7 9" key="2">
    <citation type="submission" date="2023-10" db="EMBL/GenBank/DDBJ databases">
        <title>To unveil natural product biosynthetic capacity in Pseudoalteromonas.</title>
        <authorList>
            <person name="Wang J."/>
        </authorList>
    </citation>
    <scope>NUCLEOTIDE SEQUENCE [LARGE SCALE GENOMIC DNA]</scope>
    <source>
        <strain evidence="7 9">DSM 15914</strain>
    </source>
</reference>
<reference evidence="6" key="1">
    <citation type="submission" date="2019-10" db="EMBL/GenBank/DDBJ databases">
        <authorList>
            <person name="Paulsen S."/>
        </authorList>
    </citation>
    <scope>NUCLEOTIDE SEQUENCE</scope>
    <source>
        <strain evidence="6">LMG 19692</strain>
    </source>
</reference>
<dbReference type="GO" id="GO:0015074">
    <property type="term" value="P:DNA integration"/>
    <property type="evidence" value="ECO:0007669"/>
    <property type="project" value="UniProtKB-KW"/>
</dbReference>
<dbReference type="RefSeq" id="WP_193521565.1">
    <property type="nucleotide sequence ID" value="NZ_CBCSDF010000002.1"/>
</dbReference>
<evidence type="ECO:0000256" key="1">
    <source>
        <dbReference type="ARBA" id="ARBA00008857"/>
    </source>
</evidence>
<evidence type="ECO:0000259" key="5">
    <source>
        <dbReference type="PROSITE" id="PS51898"/>
    </source>
</evidence>
<dbReference type="InterPro" id="IPR002104">
    <property type="entry name" value="Integrase_catalytic"/>
</dbReference>
<evidence type="ECO:0000313" key="8">
    <source>
        <dbReference type="Proteomes" id="UP000646877"/>
    </source>
</evidence>
<dbReference type="PANTHER" id="PTHR30349:SF41">
    <property type="entry name" value="INTEGRASE_RECOMBINASE PROTEIN MJ0367-RELATED"/>
    <property type="match status" value="1"/>
</dbReference>
<dbReference type="PROSITE" id="PS51898">
    <property type="entry name" value="TYR_RECOMBINASE"/>
    <property type="match status" value="1"/>
</dbReference>
<sequence length="409" mass="46773">MRYKLLEGEKIHLEESEAIKLDNEMQLDVQLDTEVTGVVVFNSKHQVLPKISNWLTEKLRGGLTPPGTIITFAKNFSYLFDYLDEHRTLKHQQLDDALLDIQRHTFKEYFNHLRTKKGLASTTVSNRDATYQAFFNEYLCIARYNGEALREDNPYDEGLVFGSPKSKLVEMCSLDELTALLQSTPHESEKALVQFMYDSGLRRTEVTKVKKQHIDDAMNSEQHRLIIDEDTVSIPSEYKAVYVAGSKGRRREIKERNTLTSIQTLGRLKRYFASPKYRLVAKKFGVDAPAFLNSQGNPYTPGSIGKLLDRLSKRALKKSLIKRHIHPHMLRHGFAGSVLRSPDLASHSIDKLVLVQHCLGHSSIKTTQIYTQLPYDIYGRVANKDGEIFTRAQLMEQLNTQTKTKKASK</sequence>
<dbReference type="Gene3D" id="1.10.150.130">
    <property type="match status" value="1"/>
</dbReference>
<evidence type="ECO:0000256" key="2">
    <source>
        <dbReference type="ARBA" id="ARBA00022908"/>
    </source>
</evidence>
<dbReference type="InterPro" id="IPR050090">
    <property type="entry name" value="Tyrosine_recombinase_XerCD"/>
</dbReference>